<sequence>MLGKITEFFRNLPAKKCSDCGNKMEEQHECYSNKCNECMKITSL</sequence>
<accession>A0ABS4CR18</accession>
<gene>
    <name evidence="1" type="ORF">JOC74_000016</name>
</gene>
<protein>
    <submittedName>
        <fullName evidence="1">Nucleic acid-binding Zn ribbon protein</fullName>
    </submittedName>
</protein>
<dbReference type="Pfam" id="PF14149">
    <property type="entry name" value="YhfH"/>
    <property type="match status" value="1"/>
</dbReference>
<organism evidence="1 2">
    <name type="scientific">Bacillus capparidis</name>
    <dbReference type="NCBI Taxonomy" id="1840411"/>
    <lineage>
        <taxon>Bacteria</taxon>
        <taxon>Bacillati</taxon>
        <taxon>Bacillota</taxon>
        <taxon>Bacilli</taxon>
        <taxon>Bacillales</taxon>
        <taxon>Bacillaceae</taxon>
        <taxon>Bacillus</taxon>
    </lineage>
</organism>
<evidence type="ECO:0000313" key="1">
    <source>
        <dbReference type="EMBL" id="MBP1079528.1"/>
    </source>
</evidence>
<dbReference type="InterPro" id="IPR025432">
    <property type="entry name" value="YhfH-like"/>
</dbReference>
<dbReference type="EMBL" id="JAFDST010000001">
    <property type="protein sequence ID" value="MBP1079528.1"/>
    <property type="molecule type" value="Genomic_DNA"/>
</dbReference>
<reference evidence="1 2" key="1">
    <citation type="submission" date="2021-01" db="EMBL/GenBank/DDBJ databases">
        <title>Genomic Encyclopedia of Type Strains, Phase IV (KMG-IV): sequencing the most valuable type-strain genomes for metagenomic binning, comparative biology and taxonomic classification.</title>
        <authorList>
            <person name="Goeker M."/>
        </authorList>
    </citation>
    <scope>NUCLEOTIDE SEQUENCE [LARGE SCALE GENOMIC DNA]</scope>
    <source>
        <strain evidence="1 2">DSM 103394</strain>
    </source>
</reference>
<proteinExistence type="predicted"/>
<comment type="caution">
    <text evidence="1">The sequence shown here is derived from an EMBL/GenBank/DDBJ whole genome shotgun (WGS) entry which is preliminary data.</text>
</comment>
<dbReference type="Proteomes" id="UP000674416">
    <property type="component" value="Unassembled WGS sequence"/>
</dbReference>
<evidence type="ECO:0000313" key="2">
    <source>
        <dbReference type="Proteomes" id="UP000674416"/>
    </source>
</evidence>
<keyword evidence="2" id="KW-1185">Reference proteome</keyword>
<dbReference type="RefSeq" id="WP_082363669.1">
    <property type="nucleotide sequence ID" value="NZ_JAFDST010000001.1"/>
</dbReference>
<name>A0ABS4CR18_9BACI</name>